<dbReference type="Proteomes" id="UP000282957">
    <property type="component" value="Unassembled WGS sequence"/>
</dbReference>
<dbReference type="SUPFAM" id="SSF54427">
    <property type="entry name" value="NTF2-like"/>
    <property type="match status" value="1"/>
</dbReference>
<name>A0A437MCF9_9PROT</name>
<organism evidence="3 4">
    <name type="scientific">Rhodovarius crocodyli</name>
    <dbReference type="NCBI Taxonomy" id="1979269"/>
    <lineage>
        <taxon>Bacteria</taxon>
        <taxon>Pseudomonadati</taxon>
        <taxon>Pseudomonadota</taxon>
        <taxon>Alphaproteobacteria</taxon>
        <taxon>Acetobacterales</taxon>
        <taxon>Roseomonadaceae</taxon>
        <taxon>Rhodovarius</taxon>
    </lineage>
</organism>
<feature type="signal peptide" evidence="1">
    <location>
        <begin position="1"/>
        <end position="25"/>
    </location>
</feature>
<dbReference type="AlphaFoldDB" id="A0A437MCF9"/>
<dbReference type="InterPro" id="IPR006311">
    <property type="entry name" value="TAT_signal"/>
</dbReference>
<evidence type="ECO:0000313" key="4">
    <source>
        <dbReference type="Proteomes" id="UP000282957"/>
    </source>
</evidence>
<evidence type="ECO:0000313" key="3">
    <source>
        <dbReference type="EMBL" id="RVT95322.1"/>
    </source>
</evidence>
<keyword evidence="1" id="KW-0732">Signal</keyword>
<reference evidence="3 4" key="1">
    <citation type="submission" date="2019-01" db="EMBL/GenBank/DDBJ databases">
        <authorList>
            <person name="Chen W.-M."/>
        </authorList>
    </citation>
    <scope>NUCLEOTIDE SEQUENCE [LARGE SCALE GENOMIC DNA]</scope>
    <source>
        <strain evidence="3 4">CCP-6</strain>
    </source>
</reference>
<dbReference type="PROSITE" id="PS51318">
    <property type="entry name" value="TAT"/>
    <property type="match status" value="1"/>
</dbReference>
<proteinExistence type="predicted"/>
<dbReference type="InterPro" id="IPR032710">
    <property type="entry name" value="NTF2-like_dom_sf"/>
</dbReference>
<keyword evidence="4" id="KW-1185">Reference proteome</keyword>
<dbReference type="Pfam" id="PF14534">
    <property type="entry name" value="DUF4440"/>
    <property type="match status" value="1"/>
</dbReference>
<evidence type="ECO:0000259" key="2">
    <source>
        <dbReference type="Pfam" id="PF14534"/>
    </source>
</evidence>
<dbReference type="Gene3D" id="3.10.450.50">
    <property type="match status" value="1"/>
</dbReference>
<gene>
    <name evidence="3" type="ORF">EOD42_17210</name>
</gene>
<dbReference type="InterPro" id="IPR027843">
    <property type="entry name" value="DUF4440"/>
</dbReference>
<dbReference type="OrthoDB" id="5383110at2"/>
<dbReference type="EMBL" id="SACL01000006">
    <property type="protein sequence ID" value="RVT95322.1"/>
    <property type="molecule type" value="Genomic_DNA"/>
</dbReference>
<comment type="caution">
    <text evidence="3">The sequence shown here is derived from an EMBL/GenBank/DDBJ whole genome shotgun (WGS) entry which is preliminary data.</text>
</comment>
<protein>
    <submittedName>
        <fullName evidence="3">Nuclear transport factor 2 family protein</fullName>
    </submittedName>
</protein>
<feature type="domain" description="DUF4440" evidence="2">
    <location>
        <begin position="34"/>
        <end position="138"/>
    </location>
</feature>
<accession>A0A437MCF9</accession>
<sequence>MTQSGRRTALIAAAGAALLPAAAQAAGDETAVNEAVEAFRAALKDGNRARLDALVAPELSYGHSSARIENKQQFLDNATAGTSPFNSLTLPNQTVAVVGDSAIARHHFVAEQMVRGAPVNIRIGVLQVWQKQSGRWLLLARQAFALPAA</sequence>
<feature type="chain" id="PRO_5019126269" evidence="1">
    <location>
        <begin position="26"/>
        <end position="149"/>
    </location>
</feature>
<dbReference type="RefSeq" id="WP_127788809.1">
    <property type="nucleotide sequence ID" value="NZ_SACL01000006.1"/>
</dbReference>
<evidence type="ECO:0000256" key="1">
    <source>
        <dbReference type="SAM" id="SignalP"/>
    </source>
</evidence>